<dbReference type="InterPro" id="IPR051531">
    <property type="entry name" value="N-acetyltransferase"/>
</dbReference>
<dbReference type="InterPro" id="IPR000182">
    <property type="entry name" value="GNAT_dom"/>
</dbReference>
<proteinExistence type="predicted"/>
<evidence type="ECO:0000313" key="2">
    <source>
        <dbReference type="EMBL" id="SHO52517.1"/>
    </source>
</evidence>
<dbReference type="OrthoDB" id="9798081at2"/>
<organism evidence="2 3">
    <name type="scientific">Anaerocolumna xylanovorans DSM 12503</name>
    <dbReference type="NCBI Taxonomy" id="1121345"/>
    <lineage>
        <taxon>Bacteria</taxon>
        <taxon>Bacillati</taxon>
        <taxon>Bacillota</taxon>
        <taxon>Clostridia</taxon>
        <taxon>Lachnospirales</taxon>
        <taxon>Lachnospiraceae</taxon>
        <taxon>Anaerocolumna</taxon>
    </lineage>
</organism>
<reference evidence="2 3" key="1">
    <citation type="submission" date="2016-12" db="EMBL/GenBank/DDBJ databases">
        <authorList>
            <person name="Song W.-J."/>
            <person name="Kurnit D.M."/>
        </authorList>
    </citation>
    <scope>NUCLEOTIDE SEQUENCE [LARGE SCALE GENOMIC DNA]</scope>
    <source>
        <strain evidence="2 3">DSM 12503</strain>
    </source>
</reference>
<dbReference type="STRING" id="1121345.SAMN02745217_03691"/>
<dbReference type="PANTHER" id="PTHR43792">
    <property type="entry name" value="GNAT FAMILY, PUTATIVE (AFU_ORTHOLOGUE AFUA_3G00765)-RELATED-RELATED"/>
    <property type="match status" value="1"/>
</dbReference>
<dbReference type="Gene3D" id="3.40.630.30">
    <property type="match status" value="1"/>
</dbReference>
<dbReference type="EMBL" id="FRFD01000011">
    <property type="protein sequence ID" value="SHO52517.1"/>
    <property type="molecule type" value="Genomic_DNA"/>
</dbReference>
<dbReference type="PROSITE" id="PS51186">
    <property type="entry name" value="GNAT"/>
    <property type="match status" value="1"/>
</dbReference>
<dbReference type="GO" id="GO:0016747">
    <property type="term" value="F:acyltransferase activity, transferring groups other than amino-acyl groups"/>
    <property type="evidence" value="ECO:0007669"/>
    <property type="project" value="InterPro"/>
</dbReference>
<dbReference type="Pfam" id="PF13302">
    <property type="entry name" value="Acetyltransf_3"/>
    <property type="match status" value="1"/>
</dbReference>
<evidence type="ECO:0000259" key="1">
    <source>
        <dbReference type="PROSITE" id="PS51186"/>
    </source>
</evidence>
<feature type="domain" description="N-acetyltransferase" evidence="1">
    <location>
        <begin position="28"/>
        <end position="163"/>
    </location>
</feature>
<dbReference type="InterPro" id="IPR016181">
    <property type="entry name" value="Acyl_CoA_acyltransferase"/>
</dbReference>
<sequence length="163" mass="18554">MCDLKLKLETERLLLICETYEAMCLSAENGDELAKDFCGAYRYHNALADEGKFKKEDLIWYRTWTYYDKSDNRVIGGGLFKGTPNDLGYVEIGYGICDNMQSCGYATEGSGRLIIWALNEMGVAGVIAETEKDNIASICVLEKLGFEKTHETDEFYYWLKCKL</sequence>
<keyword evidence="2" id="KW-0808">Transferase</keyword>
<dbReference type="AlphaFoldDB" id="A0A1M7YIR3"/>
<accession>A0A1M7YIR3</accession>
<dbReference type="RefSeq" id="WP_073590334.1">
    <property type="nucleotide sequence ID" value="NZ_FRFD01000011.1"/>
</dbReference>
<dbReference type="SUPFAM" id="SSF55729">
    <property type="entry name" value="Acyl-CoA N-acyltransferases (Nat)"/>
    <property type="match status" value="1"/>
</dbReference>
<dbReference type="PANTHER" id="PTHR43792:SF13">
    <property type="entry name" value="ACETYLTRANSFERASE"/>
    <property type="match status" value="1"/>
</dbReference>
<protein>
    <submittedName>
        <fullName evidence="2">Acetyltransferase (GNAT) domain-containing protein</fullName>
    </submittedName>
</protein>
<name>A0A1M7YIR3_9FIRM</name>
<gene>
    <name evidence="2" type="ORF">SAMN02745217_03691</name>
</gene>
<evidence type="ECO:0000313" key="3">
    <source>
        <dbReference type="Proteomes" id="UP000184612"/>
    </source>
</evidence>
<dbReference type="Proteomes" id="UP000184612">
    <property type="component" value="Unassembled WGS sequence"/>
</dbReference>
<keyword evidence="3" id="KW-1185">Reference proteome</keyword>